<dbReference type="PRINTS" id="PR00421">
    <property type="entry name" value="THIOREDOXIN"/>
</dbReference>
<comment type="similarity">
    <text evidence="1 7">Belongs to the thioredoxin family.</text>
</comment>
<protein>
    <recommendedName>
        <fullName evidence="6 7">Thioredoxin</fullName>
    </recommendedName>
</protein>
<dbReference type="Pfam" id="PF00085">
    <property type="entry name" value="Thioredoxin"/>
    <property type="match status" value="1"/>
</dbReference>
<dbReference type="PANTHER" id="PTHR45663">
    <property type="entry name" value="GEO12009P1"/>
    <property type="match status" value="1"/>
</dbReference>
<dbReference type="NCBIfam" id="TIGR01068">
    <property type="entry name" value="thioredoxin"/>
    <property type="match status" value="1"/>
</dbReference>
<evidence type="ECO:0000256" key="9">
    <source>
        <dbReference type="PIRSR" id="PIRSR000077-4"/>
    </source>
</evidence>
<dbReference type="SUPFAM" id="SSF52833">
    <property type="entry name" value="Thioredoxin-like"/>
    <property type="match status" value="1"/>
</dbReference>
<feature type="active site" description="Nucleophile" evidence="8">
    <location>
        <position position="30"/>
    </location>
</feature>
<accession>A0A520MWM6</accession>
<evidence type="ECO:0000313" key="11">
    <source>
        <dbReference type="EMBL" id="RZO25604.1"/>
    </source>
</evidence>
<evidence type="ECO:0000256" key="5">
    <source>
        <dbReference type="ARBA" id="ARBA00023284"/>
    </source>
</evidence>
<feature type="site" description="Contributes to redox potential value" evidence="8">
    <location>
        <position position="31"/>
    </location>
</feature>
<evidence type="ECO:0000259" key="10">
    <source>
        <dbReference type="PROSITE" id="PS51352"/>
    </source>
</evidence>
<feature type="disulfide bond" description="Redox-active" evidence="9">
    <location>
        <begin position="30"/>
        <end position="33"/>
    </location>
</feature>
<dbReference type="InterPro" id="IPR017937">
    <property type="entry name" value="Thioredoxin_CS"/>
</dbReference>
<keyword evidence="2" id="KW-0813">Transport</keyword>
<evidence type="ECO:0000256" key="7">
    <source>
        <dbReference type="PIRNR" id="PIRNR000077"/>
    </source>
</evidence>
<evidence type="ECO:0000256" key="8">
    <source>
        <dbReference type="PIRSR" id="PIRSR000077-1"/>
    </source>
</evidence>
<dbReference type="PROSITE" id="PS51352">
    <property type="entry name" value="THIOREDOXIN_2"/>
    <property type="match status" value="1"/>
</dbReference>
<dbReference type="PANTHER" id="PTHR45663:SF11">
    <property type="entry name" value="GEO12009P1"/>
    <property type="match status" value="1"/>
</dbReference>
<dbReference type="GO" id="GO:0005737">
    <property type="term" value="C:cytoplasm"/>
    <property type="evidence" value="ECO:0007669"/>
    <property type="project" value="TreeGrafter"/>
</dbReference>
<dbReference type="Proteomes" id="UP000315825">
    <property type="component" value="Unassembled WGS sequence"/>
</dbReference>
<dbReference type="FunFam" id="3.40.30.10:FF:000001">
    <property type="entry name" value="Thioredoxin"/>
    <property type="match status" value="1"/>
</dbReference>
<evidence type="ECO:0000256" key="6">
    <source>
        <dbReference type="NCBIfam" id="TIGR01068"/>
    </source>
</evidence>
<evidence type="ECO:0000256" key="3">
    <source>
        <dbReference type="ARBA" id="ARBA00022982"/>
    </source>
</evidence>
<proteinExistence type="inferred from homology"/>
<feature type="site" description="Contributes to redox potential value" evidence="8">
    <location>
        <position position="32"/>
    </location>
</feature>
<reference evidence="11 12" key="1">
    <citation type="submission" date="2019-02" db="EMBL/GenBank/DDBJ databases">
        <title>Prokaryotic population dynamics and viral predation in marine succession experiment using metagenomics: the confinement effect.</title>
        <authorList>
            <person name="Haro-Moreno J.M."/>
            <person name="Rodriguez-Valera F."/>
            <person name="Lopez-Perez M."/>
        </authorList>
    </citation>
    <scope>NUCLEOTIDE SEQUENCE [LARGE SCALE GENOMIC DNA]</scope>
    <source>
        <strain evidence="11">MED-G159</strain>
    </source>
</reference>
<dbReference type="AlphaFoldDB" id="A0A520MWM6"/>
<dbReference type="CDD" id="cd02947">
    <property type="entry name" value="TRX_family"/>
    <property type="match status" value="1"/>
</dbReference>
<dbReference type="PROSITE" id="PS00194">
    <property type="entry name" value="THIOREDOXIN_1"/>
    <property type="match status" value="1"/>
</dbReference>
<feature type="site" description="Deprotonates C-terminal active site Cys" evidence="8">
    <location>
        <position position="24"/>
    </location>
</feature>
<feature type="active site" description="Nucleophile" evidence="8">
    <location>
        <position position="33"/>
    </location>
</feature>
<feature type="domain" description="Thioredoxin" evidence="10">
    <location>
        <begin position="1"/>
        <end position="105"/>
    </location>
</feature>
<keyword evidence="4 9" id="KW-1015">Disulfide bond</keyword>
<name>A0A520MWM6_9GAMM</name>
<evidence type="ECO:0000256" key="4">
    <source>
        <dbReference type="ARBA" id="ARBA00023157"/>
    </source>
</evidence>
<gene>
    <name evidence="11" type="primary">trxA</name>
    <name evidence="11" type="ORF">EVA92_04865</name>
</gene>
<organism evidence="11 12">
    <name type="scientific">SAR86 cluster bacterium</name>
    <dbReference type="NCBI Taxonomy" id="2030880"/>
    <lineage>
        <taxon>Bacteria</taxon>
        <taxon>Pseudomonadati</taxon>
        <taxon>Pseudomonadota</taxon>
        <taxon>Gammaproteobacteria</taxon>
        <taxon>SAR86 cluster</taxon>
    </lineage>
</organism>
<keyword evidence="5 9" id="KW-0676">Redox-active center</keyword>
<dbReference type="PIRSF" id="PIRSF000077">
    <property type="entry name" value="Thioredoxin"/>
    <property type="match status" value="1"/>
</dbReference>
<dbReference type="InterPro" id="IPR036249">
    <property type="entry name" value="Thioredoxin-like_sf"/>
</dbReference>
<evidence type="ECO:0000256" key="2">
    <source>
        <dbReference type="ARBA" id="ARBA00022448"/>
    </source>
</evidence>
<comment type="caution">
    <text evidence="11">The sequence shown here is derived from an EMBL/GenBank/DDBJ whole genome shotgun (WGS) entry which is preliminary data.</text>
</comment>
<dbReference type="Gene3D" id="3.40.30.10">
    <property type="entry name" value="Glutaredoxin"/>
    <property type="match status" value="1"/>
</dbReference>
<evidence type="ECO:0000313" key="12">
    <source>
        <dbReference type="Proteomes" id="UP000315825"/>
    </source>
</evidence>
<keyword evidence="3" id="KW-0249">Electron transport</keyword>
<dbReference type="EMBL" id="SHBE01000014">
    <property type="protein sequence ID" value="RZO25604.1"/>
    <property type="molecule type" value="Genomic_DNA"/>
</dbReference>
<dbReference type="GO" id="GO:0015035">
    <property type="term" value="F:protein-disulfide reductase activity"/>
    <property type="evidence" value="ECO:0007669"/>
    <property type="project" value="UniProtKB-UniRule"/>
</dbReference>
<dbReference type="InterPro" id="IPR005746">
    <property type="entry name" value="Thioredoxin"/>
</dbReference>
<sequence>MTKVTTKDSFNSDVLSESKLVLTDFWAEWCGPCKQIAPRLEELSEKYSENLSVCKIDVDSNRELALEYNVRSIPSLILFKNGEQVDTLIGAVSFEELEDLITRNL</sequence>
<dbReference type="InterPro" id="IPR013766">
    <property type="entry name" value="Thioredoxin_domain"/>
</dbReference>
<evidence type="ECO:0000256" key="1">
    <source>
        <dbReference type="ARBA" id="ARBA00008987"/>
    </source>
</evidence>